<gene>
    <name evidence="1" type="ORF">GCM10025751_06970</name>
</gene>
<dbReference type="GeneID" id="68611241"/>
<comment type="caution">
    <text evidence="1">The sequence shown here is derived from an EMBL/GenBank/DDBJ whole genome shotgun (WGS) entry which is preliminary data.</text>
</comment>
<dbReference type="AlphaFoldDB" id="A0AAV3UCB1"/>
<evidence type="ECO:0000313" key="1">
    <source>
        <dbReference type="EMBL" id="GAA5042960.1"/>
    </source>
</evidence>
<proteinExistence type="predicted"/>
<accession>A0AAV3UCB1</accession>
<sequence length="685" mass="74266">MTISFDSCENEAGIVIRDAMERRTCTLRTPNAVRPVATDPRSCCFPVDEAVVISTDRLTLSAPAAVYVRDGNGAMLSSVEGIGCEKLPAGTYSIELCTPIKLYVVAETELSVTASFDRVVLEFGSETETFVGGRSSHRHPAGTVTTTSDPVDMMAAISAFGPALKTTSPERSFPTLRGHPPTIELGDELHVPDNLRLAEADIQIEVPPEYEFIFPVAPLAYYLGAELVPGNVPRILADGFEHQLRSARGFEGEVERVLKQAFFLDCVTRTEGLYPVDLHERQQVESVVDFDFERLYHASLAEQLEAYLSVPFECIEGFVPDWQLTTHVAPTVENVEMLPFLVDDLAVIRTPQAVEVSTSAVQVPAVKEFVRGGDTTRSTTEMPSNPRSLVGPATEDSLEQAWVGEDARVGASKATAAAFRNRLERAPAGEIDIAVVCNDEQMDEERNLADSVYGSRDELPFDVTVHNDLTVTELRSILEAETQFLHYIGHIDESGFECADGILDARTLDTVGVEAFLLNACQSYEQGMALIDAGAVGGVVTLDDVINSGAVRVGKAMVRLLNRGFPLWAALDIARDRSLIGGQYIVVGDGSVDMVQTESAVALLFEIKPKGNVFELERKTYIGGADGLGGIIKPQTSDKMFLTSGSLPTMTLSADELEDHLALENVPVSIDGQLMWSVDIDVAGL</sequence>
<organism evidence="1 2">
    <name type="scientific">Haladaptatus pallidirubidus</name>
    <dbReference type="NCBI Taxonomy" id="1008152"/>
    <lineage>
        <taxon>Archaea</taxon>
        <taxon>Methanobacteriati</taxon>
        <taxon>Methanobacteriota</taxon>
        <taxon>Stenosarchaea group</taxon>
        <taxon>Halobacteria</taxon>
        <taxon>Halobacteriales</taxon>
        <taxon>Haladaptataceae</taxon>
        <taxon>Haladaptatus</taxon>
    </lineage>
</organism>
<evidence type="ECO:0008006" key="3">
    <source>
        <dbReference type="Google" id="ProtNLM"/>
    </source>
</evidence>
<protein>
    <recommendedName>
        <fullName evidence="3">CHAT domain-containing protein</fullName>
    </recommendedName>
</protein>
<dbReference type="EMBL" id="BAABKX010000001">
    <property type="protein sequence ID" value="GAA5042960.1"/>
    <property type="molecule type" value="Genomic_DNA"/>
</dbReference>
<name>A0AAV3UCB1_9EURY</name>
<dbReference type="RefSeq" id="WP_227775490.1">
    <property type="nucleotide sequence ID" value="NZ_BAABKX010000001.1"/>
</dbReference>
<dbReference type="Proteomes" id="UP001501729">
    <property type="component" value="Unassembled WGS sequence"/>
</dbReference>
<reference evidence="1 2" key="1">
    <citation type="journal article" date="2019" name="Int. J. Syst. Evol. Microbiol.">
        <title>The Global Catalogue of Microorganisms (GCM) 10K type strain sequencing project: providing services to taxonomists for standard genome sequencing and annotation.</title>
        <authorList>
            <consortium name="The Broad Institute Genomics Platform"/>
            <consortium name="The Broad Institute Genome Sequencing Center for Infectious Disease"/>
            <person name="Wu L."/>
            <person name="Ma J."/>
        </authorList>
    </citation>
    <scope>NUCLEOTIDE SEQUENCE [LARGE SCALE GENOMIC DNA]</scope>
    <source>
        <strain evidence="1 2">JCM 17504</strain>
    </source>
</reference>
<keyword evidence="2" id="KW-1185">Reference proteome</keyword>
<evidence type="ECO:0000313" key="2">
    <source>
        <dbReference type="Proteomes" id="UP001501729"/>
    </source>
</evidence>